<gene>
    <name evidence="5" type="primary">atsA_197</name>
    <name evidence="5" type="ORF">PDESU_03669</name>
</gene>
<dbReference type="InterPro" id="IPR050738">
    <property type="entry name" value="Sulfatase"/>
</dbReference>
<dbReference type="GO" id="GO:0004065">
    <property type="term" value="F:arylsulfatase activity"/>
    <property type="evidence" value="ECO:0007669"/>
    <property type="project" value="TreeGrafter"/>
</dbReference>
<dbReference type="Proteomes" id="UP000366872">
    <property type="component" value="Unassembled WGS sequence"/>
</dbReference>
<organism evidence="5 6">
    <name type="scientific">Pontiella desulfatans</name>
    <dbReference type="NCBI Taxonomy" id="2750659"/>
    <lineage>
        <taxon>Bacteria</taxon>
        <taxon>Pseudomonadati</taxon>
        <taxon>Kiritimatiellota</taxon>
        <taxon>Kiritimatiellia</taxon>
        <taxon>Kiritimatiellales</taxon>
        <taxon>Pontiellaceae</taxon>
        <taxon>Pontiella</taxon>
    </lineage>
</organism>
<dbReference type="Gene3D" id="3.40.720.10">
    <property type="entry name" value="Alkaline Phosphatase, subunit A"/>
    <property type="match status" value="1"/>
</dbReference>
<dbReference type="SUPFAM" id="SSF53649">
    <property type="entry name" value="Alkaline phosphatase-like"/>
    <property type="match status" value="1"/>
</dbReference>
<feature type="compositionally biased region" description="Basic and acidic residues" evidence="2">
    <location>
        <begin position="461"/>
        <end position="473"/>
    </location>
</feature>
<dbReference type="RefSeq" id="WP_136080690.1">
    <property type="nucleotide sequence ID" value="NZ_CAAHFG010000002.1"/>
</dbReference>
<dbReference type="InterPro" id="IPR000917">
    <property type="entry name" value="Sulfatase_N"/>
</dbReference>
<dbReference type="Pfam" id="PF00884">
    <property type="entry name" value="Sulfatase"/>
    <property type="match status" value="1"/>
</dbReference>
<proteinExistence type="inferred from homology"/>
<name>A0A6C2U5H6_PONDE</name>
<feature type="chain" id="PRO_5028824844" evidence="3">
    <location>
        <begin position="36"/>
        <end position="490"/>
    </location>
</feature>
<dbReference type="Gene3D" id="3.30.1120.10">
    <property type="match status" value="1"/>
</dbReference>
<accession>A0A6C2U5H6</accession>
<dbReference type="EMBL" id="CAAHFG010000002">
    <property type="protein sequence ID" value="VGO15089.1"/>
    <property type="molecule type" value="Genomic_DNA"/>
</dbReference>
<keyword evidence="6" id="KW-1185">Reference proteome</keyword>
<dbReference type="PANTHER" id="PTHR42693:SF33">
    <property type="entry name" value="ARYLSULFATASE"/>
    <property type="match status" value="1"/>
</dbReference>
<dbReference type="AlphaFoldDB" id="A0A6C2U5H6"/>
<evidence type="ECO:0000256" key="1">
    <source>
        <dbReference type="ARBA" id="ARBA00008779"/>
    </source>
</evidence>
<evidence type="ECO:0000313" key="5">
    <source>
        <dbReference type="EMBL" id="VGO15089.1"/>
    </source>
</evidence>
<keyword evidence="3" id="KW-0732">Signal</keyword>
<feature type="signal peptide" evidence="3">
    <location>
        <begin position="1"/>
        <end position="35"/>
    </location>
</feature>
<protein>
    <submittedName>
        <fullName evidence="5">Arylsulfatase</fullName>
    </submittedName>
</protein>
<feature type="region of interest" description="Disordered" evidence="2">
    <location>
        <begin position="441"/>
        <end position="473"/>
    </location>
</feature>
<comment type="similarity">
    <text evidence="1">Belongs to the sulfatase family.</text>
</comment>
<feature type="domain" description="Sulfatase N-terminal" evidence="4">
    <location>
        <begin position="42"/>
        <end position="391"/>
    </location>
</feature>
<evidence type="ECO:0000259" key="4">
    <source>
        <dbReference type="Pfam" id="PF00884"/>
    </source>
</evidence>
<dbReference type="PANTHER" id="PTHR42693">
    <property type="entry name" value="ARYLSULFATASE FAMILY MEMBER"/>
    <property type="match status" value="1"/>
</dbReference>
<evidence type="ECO:0000256" key="3">
    <source>
        <dbReference type="SAM" id="SignalP"/>
    </source>
</evidence>
<dbReference type="PROSITE" id="PS51257">
    <property type="entry name" value="PROKAR_LIPOPROTEIN"/>
    <property type="match status" value="1"/>
</dbReference>
<reference evidence="5 6" key="1">
    <citation type="submission" date="2019-04" db="EMBL/GenBank/DDBJ databases">
        <authorList>
            <person name="Van Vliet M D."/>
        </authorList>
    </citation>
    <scope>NUCLEOTIDE SEQUENCE [LARGE SCALE GENOMIC DNA]</scope>
    <source>
        <strain evidence="5 6">F1</strain>
    </source>
</reference>
<evidence type="ECO:0000313" key="6">
    <source>
        <dbReference type="Proteomes" id="UP000366872"/>
    </source>
</evidence>
<sequence>MKKMNTKRIRPLTAGYALLSAGCFSFITSSSDAQADARQQRPNILLIVSDDHGYGDWGDALKDASMPNLDRLAASGIHFTQGYVSAPICSASRLGLLTGCYQQRLGNFWYGDGGMATDEFVSMPEILREAGYATAMIGKVHLPGVQHARNFPLHHGFDYFYGFEGAAKHYLQHNAAAHESFQEKLLKYHPEKKGYPIVFNQPMQVNDSRKDQEGFSTELFGEQARKFMAQADEKPFFVQLSFNAVHDQTYQLPPEYLKERGIKPIADWDPAMQDPNTFNDKALLPDCAEARDYLLGQLNFLDIEIGRILDFLDERGLRRNTLVVYVSDNGGSLANGSFNTPLAGGKFTLFEGGIRVPFIISQPGTVQQGMVCSNLVTSLDLLPTFASTAGVAAPELCDGLDLTPLLTGTDLSVGHQTLFWDVGQQFAVRAGDWKLRFSETTGRSRSPAGLGFQLTNLQDDPGEKQNRIEEEPEKAAELMKLYRHWRAGLE</sequence>
<evidence type="ECO:0000256" key="2">
    <source>
        <dbReference type="SAM" id="MobiDB-lite"/>
    </source>
</evidence>
<dbReference type="InterPro" id="IPR017850">
    <property type="entry name" value="Alkaline_phosphatase_core_sf"/>
</dbReference>